<dbReference type="RefSeq" id="XP_002738229.1">
    <property type="nucleotide sequence ID" value="XM_002738183.2"/>
</dbReference>
<sequence length="412" mass="44143">MLDKDSLSLIWKLGYLSVLLDYIKSWKPQLSNIVLIRDKTIILKMRFLILAVLVATAVATAPYYRVRDAVEGRYLIKLKDGVSISDFASKMAPLGASVVKKYRKVLNGIAISAQPKIITSLRNMDEIEYIEDDGITRATVEWGMDRTDQRSNNLDGRMNLYATGSGANAYILDTGLRHSHNEFDNRASYFWDYDSSNNGEDCNGHGTHCGGTVGGNSVGIAPDTLLYSVRVLNCQGSGLISNMVDGLDEIVAWGDTPSRSVVSMSVGAGASLSLDNAVQRVIDDGYTASIAAGNENQDACNTSPARVEDAITVGATDVNDNRAGFSNWGSCLDIFAPGVAVRSAWYTCDSCYETISGTSMACPHVSGVAAVHLGAGTCNDNASCRNKIVALDSTIGAVNDPNGSPNLLLYCD</sequence>
<dbReference type="Gene3D" id="3.30.70.80">
    <property type="entry name" value="Peptidase S8 propeptide/proteinase inhibitor I9"/>
    <property type="match status" value="1"/>
</dbReference>
<dbReference type="PROSITE" id="PS00137">
    <property type="entry name" value="SUBTILASE_HIS"/>
    <property type="match status" value="1"/>
</dbReference>
<dbReference type="InterPro" id="IPR015500">
    <property type="entry name" value="Peptidase_S8_subtilisin-rel"/>
</dbReference>
<evidence type="ECO:0000313" key="9">
    <source>
        <dbReference type="Proteomes" id="UP000694865"/>
    </source>
</evidence>
<evidence type="ECO:0000256" key="2">
    <source>
        <dbReference type="ARBA" id="ARBA00022670"/>
    </source>
</evidence>
<dbReference type="Pfam" id="PF00082">
    <property type="entry name" value="Peptidase_S8"/>
    <property type="match status" value="1"/>
</dbReference>
<dbReference type="InterPro" id="IPR022398">
    <property type="entry name" value="Peptidase_S8_His-AS"/>
</dbReference>
<keyword evidence="7" id="KW-1133">Transmembrane helix</keyword>
<dbReference type="PANTHER" id="PTHR43806:SF58">
    <property type="entry name" value="ALKALINE PROTEASE 1-RELATED"/>
    <property type="match status" value="1"/>
</dbReference>
<feature type="active site" description="Charge relay system" evidence="5">
    <location>
        <position position="205"/>
    </location>
</feature>
<gene>
    <name evidence="10" type="primary">LOC100374738</name>
</gene>
<evidence type="ECO:0000256" key="3">
    <source>
        <dbReference type="ARBA" id="ARBA00022801"/>
    </source>
</evidence>
<feature type="domain" description="Peptidase S8/S53" evidence="8">
    <location>
        <begin position="171"/>
        <end position="373"/>
    </location>
</feature>
<dbReference type="PROSITE" id="PS00136">
    <property type="entry name" value="SUBTILASE_ASP"/>
    <property type="match status" value="1"/>
</dbReference>
<name>A0ABM0GVI7_SACKO</name>
<feature type="active site" description="Charge relay system" evidence="5">
    <location>
        <position position="359"/>
    </location>
</feature>
<proteinExistence type="inferred from homology"/>
<keyword evidence="2 5" id="KW-0645">Protease</keyword>
<feature type="transmembrane region" description="Helical" evidence="7">
    <location>
        <begin position="43"/>
        <end position="64"/>
    </location>
</feature>
<accession>A0ABM0GVI7</accession>
<feature type="active site" description="Charge relay system" evidence="5">
    <location>
        <position position="173"/>
    </location>
</feature>
<evidence type="ECO:0000256" key="6">
    <source>
        <dbReference type="RuleBase" id="RU003355"/>
    </source>
</evidence>
<dbReference type="Proteomes" id="UP000694865">
    <property type="component" value="Unplaced"/>
</dbReference>
<keyword evidence="9" id="KW-1185">Reference proteome</keyword>
<protein>
    <submittedName>
        <fullName evidence="10">Cuticle-degrading serine protease-like</fullName>
    </submittedName>
</protein>
<dbReference type="InterPro" id="IPR034193">
    <property type="entry name" value="PCSK9_ProteinaseK-like"/>
</dbReference>
<dbReference type="PROSITE" id="PS51892">
    <property type="entry name" value="SUBTILASE"/>
    <property type="match status" value="1"/>
</dbReference>
<keyword evidence="7" id="KW-0812">Transmembrane</keyword>
<dbReference type="InterPro" id="IPR023828">
    <property type="entry name" value="Peptidase_S8_Ser-AS"/>
</dbReference>
<dbReference type="PANTHER" id="PTHR43806">
    <property type="entry name" value="PEPTIDASE S8"/>
    <property type="match status" value="1"/>
</dbReference>
<evidence type="ECO:0000313" key="10">
    <source>
        <dbReference type="RefSeq" id="XP_002738229.1"/>
    </source>
</evidence>
<comment type="similarity">
    <text evidence="1 5 6">Belongs to the peptidase S8 family.</text>
</comment>
<dbReference type="InterPro" id="IPR023827">
    <property type="entry name" value="Peptidase_S8_Asp-AS"/>
</dbReference>
<dbReference type="PROSITE" id="PS00138">
    <property type="entry name" value="SUBTILASE_SER"/>
    <property type="match status" value="1"/>
</dbReference>
<evidence type="ECO:0000256" key="7">
    <source>
        <dbReference type="SAM" id="Phobius"/>
    </source>
</evidence>
<keyword evidence="4 5" id="KW-0720">Serine protease</keyword>
<dbReference type="SUPFAM" id="SSF54897">
    <property type="entry name" value="Protease propeptides/inhibitors"/>
    <property type="match status" value="1"/>
</dbReference>
<organism evidence="9 10">
    <name type="scientific">Saccoglossus kowalevskii</name>
    <name type="common">Acorn worm</name>
    <dbReference type="NCBI Taxonomy" id="10224"/>
    <lineage>
        <taxon>Eukaryota</taxon>
        <taxon>Metazoa</taxon>
        <taxon>Hemichordata</taxon>
        <taxon>Enteropneusta</taxon>
        <taxon>Harrimaniidae</taxon>
        <taxon>Saccoglossus</taxon>
    </lineage>
</organism>
<dbReference type="Gene3D" id="3.40.50.200">
    <property type="entry name" value="Peptidase S8/S53 domain"/>
    <property type="match status" value="1"/>
</dbReference>
<dbReference type="InterPro" id="IPR037045">
    <property type="entry name" value="S8pro/Inhibitor_I9_sf"/>
</dbReference>
<evidence type="ECO:0000256" key="1">
    <source>
        <dbReference type="ARBA" id="ARBA00011073"/>
    </source>
</evidence>
<dbReference type="InterPro" id="IPR050131">
    <property type="entry name" value="Peptidase_S8_subtilisin-like"/>
</dbReference>
<dbReference type="InterPro" id="IPR000209">
    <property type="entry name" value="Peptidase_S8/S53_dom"/>
</dbReference>
<dbReference type="GeneID" id="100374738"/>
<keyword evidence="3 5" id="KW-0378">Hydrolase</keyword>
<evidence type="ECO:0000256" key="5">
    <source>
        <dbReference type="PROSITE-ProRule" id="PRU01240"/>
    </source>
</evidence>
<reference evidence="10" key="1">
    <citation type="submission" date="2025-08" db="UniProtKB">
        <authorList>
            <consortium name="RefSeq"/>
        </authorList>
    </citation>
    <scope>IDENTIFICATION</scope>
    <source>
        <tissue evidence="10">Testes</tissue>
    </source>
</reference>
<evidence type="ECO:0000256" key="4">
    <source>
        <dbReference type="ARBA" id="ARBA00022825"/>
    </source>
</evidence>
<evidence type="ECO:0000259" key="8">
    <source>
        <dbReference type="Pfam" id="PF00082"/>
    </source>
</evidence>
<dbReference type="SUPFAM" id="SSF52743">
    <property type="entry name" value="Subtilisin-like"/>
    <property type="match status" value="1"/>
</dbReference>
<keyword evidence="7" id="KW-0472">Membrane</keyword>
<dbReference type="PRINTS" id="PR00723">
    <property type="entry name" value="SUBTILISIN"/>
</dbReference>
<dbReference type="CDD" id="cd04077">
    <property type="entry name" value="Peptidases_S8_PCSK9_ProteinaseK_like"/>
    <property type="match status" value="1"/>
</dbReference>
<dbReference type="InterPro" id="IPR036852">
    <property type="entry name" value="Peptidase_S8/S53_dom_sf"/>
</dbReference>